<evidence type="ECO:0000313" key="3">
    <source>
        <dbReference type="Proteomes" id="UP001058974"/>
    </source>
</evidence>
<sequence>MAPSKKNKGKQPIGESSQAAEIREETVDMQPSKPKKSKSEVGRRELLKTKYVKFTAFPAHSFNFEELLQNSGVIDLVSEVGLIYPELVKTFYRNIKIAHDEFGDICMESCVNNTKMSIGLEDISKCLGIPNEGYELRIRFIPNELDVAYPEGGYSLESLHHEMMSMKLQMNANHHQAMRGINKLLKLYRSKPSFEEEEDVEMEEGSGSD</sequence>
<reference evidence="2 3" key="1">
    <citation type="journal article" date="2022" name="Nat. Genet.">
        <title>Improved pea reference genome and pan-genome highlight genomic features and evolutionary characteristics.</title>
        <authorList>
            <person name="Yang T."/>
            <person name="Liu R."/>
            <person name="Luo Y."/>
            <person name="Hu S."/>
            <person name="Wang D."/>
            <person name="Wang C."/>
            <person name="Pandey M.K."/>
            <person name="Ge S."/>
            <person name="Xu Q."/>
            <person name="Li N."/>
            <person name="Li G."/>
            <person name="Huang Y."/>
            <person name="Saxena R.K."/>
            <person name="Ji Y."/>
            <person name="Li M."/>
            <person name="Yan X."/>
            <person name="He Y."/>
            <person name="Liu Y."/>
            <person name="Wang X."/>
            <person name="Xiang C."/>
            <person name="Varshney R.K."/>
            <person name="Ding H."/>
            <person name="Gao S."/>
            <person name="Zong X."/>
        </authorList>
    </citation>
    <scope>NUCLEOTIDE SEQUENCE [LARGE SCALE GENOMIC DNA]</scope>
    <source>
        <strain evidence="2 3">cv. Zhongwan 6</strain>
    </source>
</reference>
<dbReference type="Gramene" id="Psat07G0128500-T1">
    <property type="protein sequence ID" value="KAI5384218.1"/>
    <property type="gene ID" value="KIW84_071285"/>
</dbReference>
<keyword evidence="3" id="KW-1185">Reference proteome</keyword>
<accession>A0A9D4ZVN2</accession>
<dbReference type="EMBL" id="JAMSHJ010000007">
    <property type="protein sequence ID" value="KAI5384218.1"/>
    <property type="molecule type" value="Genomic_DNA"/>
</dbReference>
<gene>
    <name evidence="2" type="ORF">KIW84_071285</name>
</gene>
<comment type="caution">
    <text evidence="2">The sequence shown here is derived from an EMBL/GenBank/DDBJ whole genome shotgun (WGS) entry which is preliminary data.</text>
</comment>
<proteinExistence type="predicted"/>
<protein>
    <submittedName>
        <fullName evidence="2">Uncharacterized protein</fullName>
    </submittedName>
</protein>
<feature type="region of interest" description="Disordered" evidence="1">
    <location>
        <begin position="1"/>
        <end position="41"/>
    </location>
</feature>
<dbReference type="Proteomes" id="UP001058974">
    <property type="component" value="Chromosome 7"/>
</dbReference>
<evidence type="ECO:0000256" key="1">
    <source>
        <dbReference type="SAM" id="MobiDB-lite"/>
    </source>
</evidence>
<name>A0A9D4ZVN2_PEA</name>
<evidence type="ECO:0000313" key="2">
    <source>
        <dbReference type="EMBL" id="KAI5384218.1"/>
    </source>
</evidence>
<organism evidence="2 3">
    <name type="scientific">Pisum sativum</name>
    <name type="common">Garden pea</name>
    <name type="synonym">Lathyrus oleraceus</name>
    <dbReference type="NCBI Taxonomy" id="3888"/>
    <lineage>
        <taxon>Eukaryota</taxon>
        <taxon>Viridiplantae</taxon>
        <taxon>Streptophyta</taxon>
        <taxon>Embryophyta</taxon>
        <taxon>Tracheophyta</taxon>
        <taxon>Spermatophyta</taxon>
        <taxon>Magnoliopsida</taxon>
        <taxon>eudicotyledons</taxon>
        <taxon>Gunneridae</taxon>
        <taxon>Pentapetalae</taxon>
        <taxon>rosids</taxon>
        <taxon>fabids</taxon>
        <taxon>Fabales</taxon>
        <taxon>Fabaceae</taxon>
        <taxon>Papilionoideae</taxon>
        <taxon>50 kb inversion clade</taxon>
        <taxon>NPAAA clade</taxon>
        <taxon>Hologalegina</taxon>
        <taxon>IRL clade</taxon>
        <taxon>Fabeae</taxon>
        <taxon>Lathyrus</taxon>
    </lineage>
</organism>
<dbReference type="AlphaFoldDB" id="A0A9D4ZVN2"/>